<organism evidence="1">
    <name type="scientific">Musa acuminata subsp. malaccensis</name>
    <name type="common">Wild banana</name>
    <name type="synonym">Musa malaccensis</name>
    <dbReference type="NCBI Taxonomy" id="214687"/>
    <lineage>
        <taxon>Eukaryota</taxon>
        <taxon>Viridiplantae</taxon>
        <taxon>Streptophyta</taxon>
        <taxon>Embryophyta</taxon>
        <taxon>Tracheophyta</taxon>
        <taxon>Spermatophyta</taxon>
        <taxon>Magnoliopsida</taxon>
        <taxon>Liliopsida</taxon>
        <taxon>Zingiberales</taxon>
        <taxon>Musaceae</taxon>
        <taxon>Musa</taxon>
    </lineage>
</organism>
<proteinExistence type="predicted"/>
<dbReference type="GO" id="GO:0006879">
    <property type="term" value="P:intracellular iron ion homeostasis"/>
    <property type="evidence" value="ECO:0007669"/>
    <property type="project" value="InterPro"/>
</dbReference>
<protein>
    <submittedName>
        <fullName evidence="1">(wild Malaysian banana) hypothetical protein</fullName>
    </submittedName>
</protein>
<dbReference type="InterPro" id="IPR044818">
    <property type="entry name" value="ILR3-like"/>
</dbReference>
<dbReference type="AlphaFoldDB" id="A0A8D7B2V8"/>
<dbReference type="EMBL" id="HG996467">
    <property type="protein sequence ID" value="CAG1860957.1"/>
    <property type="molecule type" value="Genomic_DNA"/>
</dbReference>
<dbReference type="PANTHER" id="PTHR46133">
    <property type="entry name" value="BHLH TRANSCRIPTION FACTOR"/>
    <property type="match status" value="1"/>
</dbReference>
<gene>
    <name evidence="1" type="ORF">GSMUA_58510.1</name>
</gene>
<reference evidence="1" key="1">
    <citation type="submission" date="2021-03" db="EMBL/GenBank/DDBJ databases">
        <authorList>
            <consortium name="Genoscope - CEA"/>
            <person name="William W."/>
        </authorList>
    </citation>
    <scope>NUCLEOTIDE SEQUENCE</scope>
    <source>
        <strain evidence="1">Doubled-haploid Pahang</strain>
    </source>
</reference>
<dbReference type="GO" id="GO:0003700">
    <property type="term" value="F:DNA-binding transcription factor activity"/>
    <property type="evidence" value="ECO:0007669"/>
    <property type="project" value="InterPro"/>
</dbReference>
<dbReference type="GO" id="GO:0046983">
    <property type="term" value="F:protein dimerization activity"/>
    <property type="evidence" value="ECO:0007669"/>
    <property type="project" value="InterPro"/>
</dbReference>
<sequence length="42" mass="4907">MRREKLNDRFMELSSLLDPGKPPMTDKSSYFKWCCSFGFSVA</sequence>
<name>A0A8D7B2V8_MUSAM</name>
<evidence type="ECO:0000313" key="1">
    <source>
        <dbReference type="EMBL" id="CAG1860957.1"/>
    </source>
</evidence>
<dbReference type="PANTHER" id="PTHR46133:SF28">
    <property type="entry name" value="BHLH TRANSCRIPTION FACTOR"/>
    <property type="match status" value="1"/>
</dbReference>
<accession>A0A8D7B2V8</accession>